<organism evidence="1">
    <name type="scientific">Sesamum radiatum</name>
    <name type="common">Black benniseed</name>
    <dbReference type="NCBI Taxonomy" id="300843"/>
    <lineage>
        <taxon>Eukaryota</taxon>
        <taxon>Viridiplantae</taxon>
        <taxon>Streptophyta</taxon>
        <taxon>Embryophyta</taxon>
        <taxon>Tracheophyta</taxon>
        <taxon>Spermatophyta</taxon>
        <taxon>Magnoliopsida</taxon>
        <taxon>eudicotyledons</taxon>
        <taxon>Gunneridae</taxon>
        <taxon>Pentapetalae</taxon>
        <taxon>asterids</taxon>
        <taxon>lamiids</taxon>
        <taxon>Lamiales</taxon>
        <taxon>Pedaliaceae</taxon>
        <taxon>Sesamum</taxon>
    </lineage>
</organism>
<name>A0AAW2PM90_SESRA</name>
<reference evidence="1" key="2">
    <citation type="journal article" date="2024" name="Plant">
        <title>Genomic evolution and insights into agronomic trait innovations of Sesamum species.</title>
        <authorList>
            <person name="Miao H."/>
            <person name="Wang L."/>
            <person name="Qu L."/>
            <person name="Liu H."/>
            <person name="Sun Y."/>
            <person name="Le M."/>
            <person name="Wang Q."/>
            <person name="Wei S."/>
            <person name="Zheng Y."/>
            <person name="Lin W."/>
            <person name="Duan Y."/>
            <person name="Cao H."/>
            <person name="Xiong S."/>
            <person name="Wang X."/>
            <person name="Wei L."/>
            <person name="Li C."/>
            <person name="Ma Q."/>
            <person name="Ju M."/>
            <person name="Zhao R."/>
            <person name="Li G."/>
            <person name="Mu C."/>
            <person name="Tian Q."/>
            <person name="Mei H."/>
            <person name="Zhang T."/>
            <person name="Gao T."/>
            <person name="Zhang H."/>
        </authorList>
    </citation>
    <scope>NUCLEOTIDE SEQUENCE</scope>
    <source>
        <strain evidence="1">G02</strain>
    </source>
</reference>
<accession>A0AAW2PM90</accession>
<comment type="caution">
    <text evidence="1">The sequence shown here is derived from an EMBL/GenBank/DDBJ whole genome shotgun (WGS) entry which is preliminary data.</text>
</comment>
<dbReference type="EMBL" id="JACGWJ010000017">
    <property type="protein sequence ID" value="KAL0356198.1"/>
    <property type="molecule type" value="Genomic_DNA"/>
</dbReference>
<dbReference type="AlphaFoldDB" id="A0AAW2PM90"/>
<sequence>MPLGAVAAIGCLRYKKRPDGDADTDGVYNYVPIVCREGDGDDDDDADYDYAPAA</sequence>
<proteinExistence type="predicted"/>
<gene>
    <name evidence="1" type="ORF">Sradi_4066700</name>
</gene>
<reference evidence="1" key="1">
    <citation type="submission" date="2020-06" db="EMBL/GenBank/DDBJ databases">
        <authorList>
            <person name="Li T."/>
            <person name="Hu X."/>
            <person name="Zhang T."/>
            <person name="Song X."/>
            <person name="Zhang H."/>
            <person name="Dai N."/>
            <person name="Sheng W."/>
            <person name="Hou X."/>
            <person name="Wei L."/>
        </authorList>
    </citation>
    <scope>NUCLEOTIDE SEQUENCE</scope>
    <source>
        <strain evidence="1">G02</strain>
        <tissue evidence="1">Leaf</tissue>
    </source>
</reference>
<evidence type="ECO:0000313" key="1">
    <source>
        <dbReference type="EMBL" id="KAL0356198.1"/>
    </source>
</evidence>
<protein>
    <submittedName>
        <fullName evidence="1">Uncharacterized protein</fullName>
    </submittedName>
</protein>